<feature type="compositionally biased region" description="Basic and acidic residues" evidence="3">
    <location>
        <begin position="428"/>
        <end position="452"/>
    </location>
</feature>
<evidence type="ECO:0000256" key="3">
    <source>
        <dbReference type="SAM" id="MobiDB-lite"/>
    </source>
</evidence>
<dbReference type="SMART" id="SM00642">
    <property type="entry name" value="Aamy"/>
    <property type="match status" value="1"/>
</dbReference>
<dbReference type="SUPFAM" id="SSF51445">
    <property type="entry name" value="(Trans)glycosidases"/>
    <property type="match status" value="1"/>
</dbReference>
<dbReference type="GO" id="GO:0009313">
    <property type="term" value="P:oligosaccharide catabolic process"/>
    <property type="evidence" value="ECO:0007669"/>
    <property type="project" value="TreeGrafter"/>
</dbReference>
<protein>
    <submittedName>
        <fullName evidence="5">Alpha-glucosidase</fullName>
    </submittedName>
</protein>
<comment type="similarity">
    <text evidence="1">Belongs to the glycosyl hydrolase 13 family.</text>
</comment>
<keyword evidence="2" id="KW-0325">Glycoprotein</keyword>
<evidence type="ECO:0000256" key="1">
    <source>
        <dbReference type="ARBA" id="ARBA00008061"/>
    </source>
</evidence>
<dbReference type="PANTHER" id="PTHR10357">
    <property type="entry name" value="ALPHA-AMYLASE FAMILY MEMBER"/>
    <property type="match status" value="1"/>
</dbReference>
<dbReference type="RefSeq" id="WP_420809458.1">
    <property type="nucleotide sequence ID" value="NZ_CAJTBP010000001.1"/>
</dbReference>
<accession>A0A542X9U6</accession>
<dbReference type="GO" id="GO:0004556">
    <property type="term" value="F:alpha-amylase activity"/>
    <property type="evidence" value="ECO:0007669"/>
    <property type="project" value="TreeGrafter"/>
</dbReference>
<evidence type="ECO:0000313" key="6">
    <source>
        <dbReference type="Proteomes" id="UP000318336"/>
    </source>
</evidence>
<reference evidence="5 6" key="1">
    <citation type="submission" date="2019-06" db="EMBL/GenBank/DDBJ databases">
        <title>Sequencing the genomes of 1000 actinobacteria strains.</title>
        <authorList>
            <person name="Klenk H.-P."/>
        </authorList>
    </citation>
    <scope>NUCLEOTIDE SEQUENCE [LARGE SCALE GENOMIC DNA]</scope>
    <source>
        <strain evidence="5 6">DSM 24617</strain>
    </source>
</reference>
<dbReference type="CDD" id="cd11332">
    <property type="entry name" value="AmyAc_OligoGlu_TS"/>
    <property type="match status" value="1"/>
</dbReference>
<feature type="region of interest" description="Disordered" evidence="3">
    <location>
        <begin position="372"/>
        <end position="392"/>
    </location>
</feature>
<evidence type="ECO:0000256" key="2">
    <source>
        <dbReference type="ARBA" id="ARBA00023180"/>
    </source>
</evidence>
<dbReference type="Gene3D" id="3.90.400.10">
    <property type="entry name" value="Oligo-1,6-glucosidase, Domain 2"/>
    <property type="match status" value="1"/>
</dbReference>
<organism evidence="5 6">
    <name type="scientific">Barrientosiimonas humi</name>
    <dbReference type="NCBI Taxonomy" id="999931"/>
    <lineage>
        <taxon>Bacteria</taxon>
        <taxon>Bacillati</taxon>
        <taxon>Actinomycetota</taxon>
        <taxon>Actinomycetes</taxon>
        <taxon>Micrococcales</taxon>
        <taxon>Dermacoccaceae</taxon>
        <taxon>Barrientosiimonas</taxon>
    </lineage>
</organism>
<evidence type="ECO:0000313" key="5">
    <source>
        <dbReference type="EMBL" id="TQL32613.1"/>
    </source>
</evidence>
<dbReference type="EMBL" id="VFOK01000001">
    <property type="protein sequence ID" value="TQL32613.1"/>
    <property type="molecule type" value="Genomic_DNA"/>
</dbReference>
<evidence type="ECO:0000259" key="4">
    <source>
        <dbReference type="SMART" id="SM00642"/>
    </source>
</evidence>
<dbReference type="InterPro" id="IPR006047">
    <property type="entry name" value="GH13_cat_dom"/>
</dbReference>
<feature type="domain" description="Glycosyl hydrolase family 13 catalytic" evidence="4">
    <location>
        <begin position="36"/>
        <end position="453"/>
    </location>
</feature>
<dbReference type="PANTHER" id="PTHR10357:SF179">
    <property type="entry name" value="NEUTRAL AND BASIC AMINO ACID TRANSPORT PROTEIN RBAT"/>
    <property type="match status" value="1"/>
</dbReference>
<feature type="region of interest" description="Disordered" evidence="3">
    <location>
        <begin position="425"/>
        <end position="456"/>
    </location>
</feature>
<sequence>MTQNPTTPTSTAPAAQLVHDGSRHADAWWRSAVIYQIYPRSFADHDGDGMGDLVGITSRLPYLRDLGVDAVWLSPFYASPQADAGYDVSDYRAVDPLFGRLEDAKAMVARAHELGLRVIVDLVPNHTSDEHEWFRAALAAAPGSPERERYMFRDGKGPDGSEPPNNWESVFGGRAWTRVTEPDGSPGQWYLHLFDPKQPDLNWELPEVREEFESILRFWLDLGVDGFRVDVAHGLIKEAGLPDWDAELHLLGAGLKGESTDRRPPMWDQDGVHEVYESWRRILNSYNETGDSAGDRIMCAEAWVTPVERAARYVRETEFHQAFNFDFLETHWHADKLREVIRASYAANDSVGAPTTWVLSNHDVVRHASRLGLPIDQPRPNGIGAEDPQPDTELGLRRARAATTLMLALPGGAYIYQGEELGLPDHTTMPDEVRQDPTWERSGHTEKGRDGCRVPMPWEADRPGLGFGPSEQTWLPQPESYRALAADQQAGVPGSTLELYRRMLQVRRELSMGQGSLLLEESTGDVVRMVNDAREARVQVVANLGTDPVDLPDGAQVLVASGALDGTRVPSDTAVWFTA</sequence>
<dbReference type="Pfam" id="PF00128">
    <property type="entry name" value="Alpha-amylase"/>
    <property type="match status" value="1"/>
</dbReference>
<proteinExistence type="inferred from homology"/>
<name>A0A542X9U6_9MICO</name>
<dbReference type="InterPro" id="IPR017853">
    <property type="entry name" value="GH"/>
</dbReference>
<dbReference type="InterPro" id="IPR045857">
    <property type="entry name" value="O16G_dom_2"/>
</dbReference>
<keyword evidence="6" id="KW-1185">Reference proteome</keyword>
<comment type="caution">
    <text evidence="5">The sequence shown here is derived from an EMBL/GenBank/DDBJ whole genome shotgun (WGS) entry which is preliminary data.</text>
</comment>
<dbReference type="Proteomes" id="UP000318336">
    <property type="component" value="Unassembled WGS sequence"/>
</dbReference>
<dbReference type="FunFam" id="3.90.400.10:FF:000001">
    <property type="entry name" value="Maltase A3, isoform A"/>
    <property type="match status" value="1"/>
</dbReference>
<gene>
    <name evidence="5" type="ORF">FB554_0743</name>
</gene>
<dbReference type="Gene3D" id="3.20.20.80">
    <property type="entry name" value="Glycosidases"/>
    <property type="match status" value="1"/>
</dbReference>
<dbReference type="AlphaFoldDB" id="A0A542X9U6"/>